<dbReference type="AlphaFoldDB" id="A0A6C0C6E5"/>
<proteinExistence type="predicted"/>
<organism evidence="1">
    <name type="scientific">viral metagenome</name>
    <dbReference type="NCBI Taxonomy" id="1070528"/>
    <lineage>
        <taxon>unclassified sequences</taxon>
        <taxon>metagenomes</taxon>
        <taxon>organismal metagenomes</taxon>
    </lineage>
</organism>
<evidence type="ECO:0000313" key="1">
    <source>
        <dbReference type="EMBL" id="QHS99334.1"/>
    </source>
</evidence>
<accession>A0A6C0C6E5</accession>
<reference evidence="1" key="1">
    <citation type="journal article" date="2020" name="Nature">
        <title>Giant virus diversity and host interactions through global metagenomics.</title>
        <authorList>
            <person name="Schulz F."/>
            <person name="Roux S."/>
            <person name="Paez-Espino D."/>
            <person name="Jungbluth S."/>
            <person name="Walsh D.A."/>
            <person name="Denef V.J."/>
            <person name="McMahon K.D."/>
            <person name="Konstantinidis K.T."/>
            <person name="Eloe-Fadrosh E.A."/>
            <person name="Kyrpides N.C."/>
            <person name="Woyke T."/>
        </authorList>
    </citation>
    <scope>NUCLEOTIDE SEQUENCE</scope>
    <source>
        <strain evidence="1">GVMAG-M-3300020185-33</strain>
    </source>
</reference>
<name>A0A6C0C6E5_9ZZZZ</name>
<protein>
    <submittedName>
        <fullName evidence="1">Uncharacterized protein</fullName>
    </submittedName>
</protein>
<sequence length="536" mass="60084">MSDSPDFNITNYSLEDLIELIGAGSTQTQESIRGAINNAVKQFEALQNSDAVTFFKEVGEKLLENFGKLQDIIDSLDQKEESVYDENVSENEYYNSENISSLLTEELPNRKENVSVLDPENHMTQGQGRLLIPNVHNVNTTQGSMNPTLRNTYLNIINVDSQYREIKSGSVKCSGIDDNTSNKYLGTSTDFTFDLSEPMHNVMSITVGSIEVPRTWYPFNEQFGTTSFEINGKLVTIPEGFYDDPSVLESVIKSQLITIDPSCNIDICGNTFKTTIDCSSNFTLNFIPDVSGCNLNNSGAKVDHNLGWLLGFRQPRYPMVAGGEMNRYASEGCVNTFGTRYLLLKVNDFQSNRVTGGMVSLTDNQEKFKLPSYYRKIKASTPFCSTDENGVPNPQTNTDPSGAILQRPNSGGVETFVRSCRKGTQNPNSIIDGSNNITNAQKYTAQQIVISRKNKSQNRYFAPTDTDILLRFPVDKNSDRRRPIIYGNDGTQTRTYFGPTTLKRLRVQLLDDKGYPVNLNNMNFSFSLIVKQLYQY</sequence>
<dbReference type="EMBL" id="MN739339">
    <property type="protein sequence ID" value="QHS99334.1"/>
    <property type="molecule type" value="Genomic_DNA"/>
</dbReference>